<comment type="catalytic activity">
    <reaction evidence="4">
        <text>L-glutaminyl-[peptide chain release factor] + S-adenosyl-L-methionine = N(5)-methyl-L-glutaminyl-[peptide chain release factor] + S-adenosyl-L-homocysteine + H(+)</text>
        <dbReference type="Rhea" id="RHEA:42896"/>
        <dbReference type="Rhea" id="RHEA-COMP:10271"/>
        <dbReference type="Rhea" id="RHEA-COMP:10272"/>
        <dbReference type="ChEBI" id="CHEBI:15378"/>
        <dbReference type="ChEBI" id="CHEBI:30011"/>
        <dbReference type="ChEBI" id="CHEBI:57856"/>
        <dbReference type="ChEBI" id="CHEBI:59789"/>
        <dbReference type="ChEBI" id="CHEBI:61891"/>
        <dbReference type="EC" id="2.1.1.297"/>
    </reaction>
</comment>
<evidence type="ECO:0000256" key="2">
    <source>
        <dbReference type="ARBA" id="ARBA00022679"/>
    </source>
</evidence>
<dbReference type="SUPFAM" id="SSF53335">
    <property type="entry name" value="S-adenosyl-L-methionine-dependent methyltransferases"/>
    <property type="match status" value="1"/>
</dbReference>
<dbReference type="GO" id="GO:0003676">
    <property type="term" value="F:nucleic acid binding"/>
    <property type="evidence" value="ECO:0007669"/>
    <property type="project" value="InterPro"/>
</dbReference>
<dbReference type="HAMAP" id="MF_02126">
    <property type="entry name" value="RF_methyltr_PrmC"/>
    <property type="match status" value="1"/>
</dbReference>
<evidence type="ECO:0000259" key="5">
    <source>
        <dbReference type="Pfam" id="PF13847"/>
    </source>
</evidence>
<dbReference type="NCBIfam" id="TIGR00536">
    <property type="entry name" value="hemK_fam"/>
    <property type="match status" value="1"/>
</dbReference>
<keyword evidence="2 4" id="KW-0808">Transferase</keyword>
<dbReference type="EC" id="2.1.1.297" evidence="4"/>
<feature type="binding site" evidence="4">
    <location>
        <position position="176"/>
    </location>
    <ligand>
        <name>S-adenosyl-L-methionine</name>
        <dbReference type="ChEBI" id="CHEBI:59789"/>
    </ligand>
</feature>
<dbReference type="PANTHER" id="PTHR18895:SF74">
    <property type="entry name" value="MTRF1L RELEASE FACTOR GLUTAMINE METHYLTRANSFERASE"/>
    <property type="match status" value="1"/>
</dbReference>
<dbReference type="Pfam" id="PF13847">
    <property type="entry name" value="Methyltransf_31"/>
    <property type="match status" value="1"/>
</dbReference>
<feature type="binding site" evidence="4">
    <location>
        <begin position="190"/>
        <end position="193"/>
    </location>
    <ligand>
        <name>substrate</name>
    </ligand>
</feature>
<dbReference type="Proteomes" id="UP000032680">
    <property type="component" value="Unassembled WGS sequence"/>
</dbReference>
<dbReference type="InterPro" id="IPR025714">
    <property type="entry name" value="Methyltranfer_dom"/>
</dbReference>
<dbReference type="InterPro" id="IPR004556">
    <property type="entry name" value="HemK-like"/>
</dbReference>
<comment type="similarity">
    <text evidence="4">Belongs to the protein N5-glutamine methyltransferase family. PrmC subfamily.</text>
</comment>
<dbReference type="InterPro" id="IPR002052">
    <property type="entry name" value="DNA_methylase_N6_adenine_CS"/>
</dbReference>
<dbReference type="InterPro" id="IPR050320">
    <property type="entry name" value="N5-glutamine_MTase"/>
</dbReference>
<dbReference type="EMBL" id="BANB01000218">
    <property type="protein sequence ID" value="GAN77015.1"/>
    <property type="molecule type" value="Genomic_DNA"/>
</dbReference>
<evidence type="ECO:0000256" key="1">
    <source>
        <dbReference type="ARBA" id="ARBA00022603"/>
    </source>
</evidence>
<dbReference type="OrthoDB" id="9800643at2"/>
<protein>
    <recommendedName>
        <fullName evidence="4">Release factor glutamine methyltransferase</fullName>
        <shortName evidence="4">RF MTase</shortName>
        <ecNumber evidence="4">2.1.1.297</ecNumber>
    </recommendedName>
    <alternativeName>
        <fullName evidence="4">N5-glutamine methyltransferase PrmC</fullName>
    </alternativeName>
    <alternativeName>
        <fullName evidence="4">Protein-(glutamine-N5) MTase PrmC</fullName>
    </alternativeName>
    <alternativeName>
        <fullName evidence="4">Protein-glutamine N-methyltransferase PrmC</fullName>
    </alternativeName>
</protein>
<dbReference type="CDD" id="cd02440">
    <property type="entry name" value="AdoMet_MTases"/>
    <property type="match status" value="1"/>
</dbReference>
<comment type="caution">
    <text evidence="7">The sequence shown here is derived from an EMBL/GenBank/DDBJ whole genome shotgun (WGS) entry which is preliminary data.</text>
</comment>
<dbReference type="Pfam" id="PF17827">
    <property type="entry name" value="PrmC_N"/>
    <property type="match status" value="1"/>
</dbReference>
<dbReference type="Gene3D" id="1.10.8.10">
    <property type="entry name" value="DNA helicase RuvA subunit, C-terminal domain"/>
    <property type="match status" value="1"/>
</dbReference>
<dbReference type="GO" id="GO:0032259">
    <property type="term" value="P:methylation"/>
    <property type="evidence" value="ECO:0007669"/>
    <property type="project" value="UniProtKB-KW"/>
</dbReference>
<evidence type="ECO:0000259" key="6">
    <source>
        <dbReference type="Pfam" id="PF17827"/>
    </source>
</evidence>
<reference evidence="7 8" key="1">
    <citation type="submission" date="2012-11" db="EMBL/GenBank/DDBJ databases">
        <title>Whole genome sequence of Acidisphaera rubrifaciens HS-AP3.</title>
        <authorList>
            <person name="Azuma Y."/>
            <person name="Higashiura N."/>
            <person name="Hirakawa H."/>
            <person name="Matsushita K."/>
        </authorList>
    </citation>
    <scope>NUCLEOTIDE SEQUENCE [LARGE SCALE GENOMIC DNA]</scope>
    <source>
        <strain evidence="7 8">HS-AP3</strain>
    </source>
</reference>
<feature type="binding site" evidence="4">
    <location>
        <position position="190"/>
    </location>
    <ligand>
        <name>S-adenosyl-L-methionine</name>
        <dbReference type="ChEBI" id="CHEBI:59789"/>
    </ligand>
</feature>
<dbReference type="InterPro" id="IPR040758">
    <property type="entry name" value="PrmC_N"/>
</dbReference>
<dbReference type="NCBIfam" id="TIGR03534">
    <property type="entry name" value="RF_mod_PrmC"/>
    <property type="match status" value="1"/>
</dbReference>
<accession>A0A0D6P5G6</accession>
<evidence type="ECO:0000256" key="4">
    <source>
        <dbReference type="HAMAP-Rule" id="MF_02126"/>
    </source>
</evidence>
<feature type="domain" description="Release factor glutamine methyltransferase N-terminal" evidence="6">
    <location>
        <begin position="10"/>
        <end position="76"/>
    </location>
</feature>
<evidence type="ECO:0000313" key="8">
    <source>
        <dbReference type="Proteomes" id="UP000032680"/>
    </source>
</evidence>
<keyword evidence="8" id="KW-1185">Reference proteome</keyword>
<feature type="binding site" evidence="4">
    <location>
        <position position="147"/>
    </location>
    <ligand>
        <name>S-adenosyl-L-methionine</name>
        <dbReference type="ChEBI" id="CHEBI:59789"/>
    </ligand>
</feature>
<dbReference type="InterPro" id="IPR029063">
    <property type="entry name" value="SAM-dependent_MTases_sf"/>
</dbReference>
<evidence type="ECO:0000256" key="3">
    <source>
        <dbReference type="ARBA" id="ARBA00022691"/>
    </source>
</evidence>
<gene>
    <name evidence="4" type="primary">prmC</name>
    <name evidence="7" type="ORF">Asru_0218_08</name>
</gene>
<dbReference type="PANTHER" id="PTHR18895">
    <property type="entry name" value="HEMK METHYLTRANSFERASE"/>
    <property type="match status" value="1"/>
</dbReference>
<keyword evidence="1 4" id="KW-0489">Methyltransferase</keyword>
<dbReference type="AlphaFoldDB" id="A0A0D6P5G6"/>
<feature type="domain" description="Methyltransferase" evidence="5">
    <location>
        <begin position="116"/>
        <end position="248"/>
    </location>
</feature>
<feature type="binding site" evidence="4">
    <location>
        <begin position="124"/>
        <end position="128"/>
    </location>
    <ligand>
        <name>S-adenosyl-L-methionine</name>
        <dbReference type="ChEBI" id="CHEBI:59789"/>
    </ligand>
</feature>
<proteinExistence type="inferred from homology"/>
<keyword evidence="3 4" id="KW-0949">S-adenosyl-L-methionine</keyword>
<dbReference type="PROSITE" id="PS00092">
    <property type="entry name" value="N6_MTASE"/>
    <property type="match status" value="1"/>
</dbReference>
<sequence>MGGAVTRAAALDWGAARLAEAGIDTPRLEARLLLAHALGVDAATLLADRAAPLAASDYHRLIERRAARVPLAYLLGTREFWSLPFAVSPATLIPRPDSETVVEAALAAAPAPPSGRGLRVLDLGTGTGCLLLSLLSEWPDAWGLGVDVVPSACALAAGNAAALGLAGRAAFLCADWDAALRGRFDVIVANPPYIPRDTIAALMPEVARHEPASALNGGADGLDPYRRLLPTLSALLAPGGVAVFEHGADQAAALADLAARWGFDADPRRDLAGLARAVVLRPAGTPGEEGGGTGGGTQV</sequence>
<dbReference type="Gene3D" id="3.40.50.150">
    <property type="entry name" value="Vaccinia Virus protein VP39"/>
    <property type="match status" value="1"/>
</dbReference>
<comment type="function">
    <text evidence="4">Methylates the class 1 translation termination release factors RF1/PrfA and RF2/PrfB on the glutamine residue of the universally conserved GGQ motif.</text>
</comment>
<organism evidence="7 8">
    <name type="scientific">Acidisphaera rubrifaciens HS-AP3</name>
    <dbReference type="NCBI Taxonomy" id="1231350"/>
    <lineage>
        <taxon>Bacteria</taxon>
        <taxon>Pseudomonadati</taxon>
        <taxon>Pseudomonadota</taxon>
        <taxon>Alphaproteobacteria</taxon>
        <taxon>Acetobacterales</taxon>
        <taxon>Acetobacteraceae</taxon>
        <taxon>Acidisphaera</taxon>
    </lineage>
</organism>
<name>A0A0D6P5G6_9PROT</name>
<dbReference type="RefSeq" id="WP_048860970.1">
    <property type="nucleotide sequence ID" value="NZ_BANB01000218.1"/>
</dbReference>
<dbReference type="InterPro" id="IPR019874">
    <property type="entry name" value="RF_methyltr_PrmC"/>
</dbReference>
<dbReference type="GO" id="GO:0102559">
    <property type="term" value="F:peptide chain release factor N(5)-glutamine methyltransferase activity"/>
    <property type="evidence" value="ECO:0007669"/>
    <property type="project" value="UniProtKB-EC"/>
</dbReference>
<evidence type="ECO:0000313" key="7">
    <source>
        <dbReference type="EMBL" id="GAN77015.1"/>
    </source>
</evidence>